<name>A0A226MWQ2_CALSU</name>
<accession>A0A226MWQ2</accession>
<dbReference type="EMBL" id="MCFN01000374">
    <property type="protein sequence ID" value="OXB59757.1"/>
    <property type="molecule type" value="Genomic_DNA"/>
</dbReference>
<proteinExistence type="predicted"/>
<feature type="transmembrane region" description="Helical" evidence="2">
    <location>
        <begin position="38"/>
        <end position="64"/>
    </location>
</feature>
<evidence type="ECO:0000256" key="2">
    <source>
        <dbReference type="SAM" id="Phobius"/>
    </source>
</evidence>
<sequence>EVTGSFTPFYDTSANSISTTTTASTPVQTDCSYGYKPWVVGVAAGIPSFLALILAVILAVVCVLQWSNFRWKQTNECRKEREEHEYEQSSPRPPNDIYINVIEETRNVYVNEDQGKHFGTVMQTQAKPPRVKKPTSQLPVTESIYENHPSLTERKVPNDGWNQK</sequence>
<organism evidence="3 4">
    <name type="scientific">Callipepla squamata</name>
    <name type="common">Scaled quail</name>
    <dbReference type="NCBI Taxonomy" id="9009"/>
    <lineage>
        <taxon>Eukaryota</taxon>
        <taxon>Metazoa</taxon>
        <taxon>Chordata</taxon>
        <taxon>Craniata</taxon>
        <taxon>Vertebrata</taxon>
        <taxon>Euteleostomi</taxon>
        <taxon>Archelosauria</taxon>
        <taxon>Archosauria</taxon>
        <taxon>Dinosauria</taxon>
        <taxon>Saurischia</taxon>
        <taxon>Theropoda</taxon>
        <taxon>Coelurosauria</taxon>
        <taxon>Aves</taxon>
        <taxon>Neognathae</taxon>
        <taxon>Galloanserae</taxon>
        <taxon>Galliformes</taxon>
        <taxon>Odontophoridae</taxon>
        <taxon>Callipepla</taxon>
    </lineage>
</organism>
<feature type="compositionally biased region" description="Basic and acidic residues" evidence="1">
    <location>
        <begin position="77"/>
        <end position="87"/>
    </location>
</feature>
<keyword evidence="4" id="KW-1185">Reference proteome</keyword>
<dbReference type="Proteomes" id="UP000198323">
    <property type="component" value="Unassembled WGS sequence"/>
</dbReference>
<comment type="caution">
    <text evidence="3">The sequence shown here is derived from an EMBL/GenBank/DDBJ whole genome shotgun (WGS) entry which is preliminary data.</text>
</comment>
<keyword evidence="2" id="KW-0472">Membrane</keyword>
<feature type="non-terminal residue" evidence="3">
    <location>
        <position position="1"/>
    </location>
</feature>
<evidence type="ECO:0000256" key="1">
    <source>
        <dbReference type="SAM" id="MobiDB-lite"/>
    </source>
</evidence>
<feature type="region of interest" description="Disordered" evidence="1">
    <location>
        <begin position="119"/>
        <end position="164"/>
    </location>
</feature>
<dbReference type="AlphaFoldDB" id="A0A226MWQ2"/>
<keyword evidence="2" id="KW-0812">Transmembrane</keyword>
<evidence type="ECO:0000313" key="4">
    <source>
        <dbReference type="Proteomes" id="UP000198323"/>
    </source>
</evidence>
<reference evidence="3 4" key="1">
    <citation type="submission" date="2016-07" db="EMBL/GenBank/DDBJ databases">
        <title>Disparate Historic Effective Population Sizes Predicted by Modern Levels of Genome Diversity for the Scaled Quail (Callipepla squamata) and the Northern Bobwhite (Colinus virginianus): Inferences from First and Second Generation Draft Genome Assemblies for Sympatric New World Quail.</title>
        <authorList>
            <person name="Oldeschulte D.L."/>
            <person name="Halley Y.A."/>
            <person name="Bhattarai E.K."/>
            <person name="Brashear W.A."/>
            <person name="Hill J."/>
            <person name="Metz R.P."/>
            <person name="Johnson C.D."/>
            <person name="Rollins D."/>
            <person name="Peterson M.J."/>
            <person name="Bickhart D.M."/>
            <person name="Decker J.E."/>
            <person name="Seabury C.M."/>
        </authorList>
    </citation>
    <scope>NUCLEOTIDE SEQUENCE [LARGE SCALE GENOMIC DNA]</scope>
    <source>
        <strain evidence="3 4">Texas</strain>
        <tissue evidence="3">Leg muscle</tissue>
    </source>
</reference>
<protein>
    <submittedName>
        <fullName evidence="3">Uncharacterized protein</fullName>
    </submittedName>
</protein>
<evidence type="ECO:0000313" key="3">
    <source>
        <dbReference type="EMBL" id="OXB59757.1"/>
    </source>
</evidence>
<feature type="region of interest" description="Disordered" evidence="1">
    <location>
        <begin position="77"/>
        <end position="97"/>
    </location>
</feature>
<keyword evidence="2" id="KW-1133">Transmembrane helix</keyword>
<gene>
    <name evidence="3" type="ORF">ASZ78_001879</name>
</gene>